<name>A0A4Y2CSV0_ARAVE</name>
<evidence type="ECO:0000313" key="2">
    <source>
        <dbReference type="EMBL" id="GBM07209.1"/>
    </source>
</evidence>
<feature type="transmembrane region" description="Helical" evidence="1">
    <location>
        <begin position="44"/>
        <end position="63"/>
    </location>
</feature>
<sequence length="70" mass="8217">MEQIWLEDRRVAESRLDCSENRISFTILWLCAGFSEFADRWTRMAIILLYFDAVAGCTRWFLIVPESGLP</sequence>
<keyword evidence="3" id="KW-1185">Reference proteome</keyword>
<evidence type="ECO:0000313" key="3">
    <source>
        <dbReference type="Proteomes" id="UP000499080"/>
    </source>
</evidence>
<keyword evidence="1" id="KW-0812">Transmembrane</keyword>
<protein>
    <submittedName>
        <fullName evidence="2">Uncharacterized protein</fullName>
    </submittedName>
</protein>
<dbReference type="EMBL" id="BGPR01000240">
    <property type="protein sequence ID" value="GBM07209.1"/>
    <property type="molecule type" value="Genomic_DNA"/>
</dbReference>
<gene>
    <name evidence="2" type="ORF">AVEN_25471_1</name>
</gene>
<organism evidence="2 3">
    <name type="scientific">Araneus ventricosus</name>
    <name type="common">Orbweaver spider</name>
    <name type="synonym">Epeira ventricosa</name>
    <dbReference type="NCBI Taxonomy" id="182803"/>
    <lineage>
        <taxon>Eukaryota</taxon>
        <taxon>Metazoa</taxon>
        <taxon>Ecdysozoa</taxon>
        <taxon>Arthropoda</taxon>
        <taxon>Chelicerata</taxon>
        <taxon>Arachnida</taxon>
        <taxon>Araneae</taxon>
        <taxon>Araneomorphae</taxon>
        <taxon>Entelegynae</taxon>
        <taxon>Araneoidea</taxon>
        <taxon>Araneidae</taxon>
        <taxon>Araneus</taxon>
    </lineage>
</organism>
<keyword evidence="1" id="KW-1133">Transmembrane helix</keyword>
<reference evidence="2 3" key="1">
    <citation type="journal article" date="2019" name="Sci. Rep.">
        <title>Orb-weaving spider Araneus ventricosus genome elucidates the spidroin gene catalogue.</title>
        <authorList>
            <person name="Kono N."/>
            <person name="Nakamura H."/>
            <person name="Ohtoshi R."/>
            <person name="Moran D.A.P."/>
            <person name="Shinohara A."/>
            <person name="Yoshida Y."/>
            <person name="Fujiwara M."/>
            <person name="Mori M."/>
            <person name="Tomita M."/>
            <person name="Arakawa K."/>
        </authorList>
    </citation>
    <scope>NUCLEOTIDE SEQUENCE [LARGE SCALE GENOMIC DNA]</scope>
</reference>
<dbReference type="Proteomes" id="UP000499080">
    <property type="component" value="Unassembled WGS sequence"/>
</dbReference>
<keyword evidence="1" id="KW-0472">Membrane</keyword>
<comment type="caution">
    <text evidence="2">The sequence shown here is derived from an EMBL/GenBank/DDBJ whole genome shotgun (WGS) entry which is preliminary data.</text>
</comment>
<evidence type="ECO:0000256" key="1">
    <source>
        <dbReference type="SAM" id="Phobius"/>
    </source>
</evidence>
<dbReference type="AlphaFoldDB" id="A0A4Y2CSV0"/>
<proteinExistence type="predicted"/>
<accession>A0A4Y2CSV0</accession>